<feature type="non-terminal residue" evidence="3">
    <location>
        <position position="544"/>
    </location>
</feature>
<dbReference type="InterPro" id="IPR023606">
    <property type="entry name" value="CoA-Trfase_III_dom_1_sf"/>
</dbReference>
<dbReference type="AlphaFoldDB" id="A0A382EYC8"/>
<feature type="region of interest" description="Disordered" evidence="2">
    <location>
        <begin position="321"/>
        <end position="365"/>
    </location>
</feature>
<protein>
    <recommendedName>
        <fullName evidence="4">CoA transferase</fullName>
    </recommendedName>
</protein>
<dbReference type="Gene3D" id="3.40.50.10540">
    <property type="entry name" value="Crotonobetainyl-coa:carnitine coa-transferase, domain 1"/>
    <property type="match status" value="2"/>
</dbReference>
<name>A0A382EYC8_9ZZZZ</name>
<dbReference type="PANTHER" id="PTHR48207">
    <property type="entry name" value="SUCCINATE--HYDROXYMETHYLGLUTARATE COA-TRANSFERASE"/>
    <property type="match status" value="1"/>
</dbReference>
<organism evidence="3">
    <name type="scientific">marine metagenome</name>
    <dbReference type="NCBI Taxonomy" id="408172"/>
    <lineage>
        <taxon>unclassified sequences</taxon>
        <taxon>metagenomes</taxon>
        <taxon>ecological metagenomes</taxon>
    </lineage>
</organism>
<dbReference type="InterPro" id="IPR050483">
    <property type="entry name" value="CoA-transferase_III_domain"/>
</dbReference>
<dbReference type="GO" id="GO:0008410">
    <property type="term" value="F:CoA-transferase activity"/>
    <property type="evidence" value="ECO:0007669"/>
    <property type="project" value="TreeGrafter"/>
</dbReference>
<evidence type="ECO:0000256" key="2">
    <source>
        <dbReference type="SAM" id="MobiDB-lite"/>
    </source>
</evidence>
<dbReference type="Pfam" id="PF02515">
    <property type="entry name" value="CoA_transf_3"/>
    <property type="match status" value="2"/>
</dbReference>
<keyword evidence="1" id="KW-0808">Transferase</keyword>
<gene>
    <name evidence="3" type="ORF">METZ01_LOCUS207988</name>
</gene>
<accession>A0A382EYC8</accession>
<feature type="non-terminal residue" evidence="3">
    <location>
        <position position="1"/>
    </location>
</feature>
<proteinExistence type="predicted"/>
<evidence type="ECO:0008006" key="4">
    <source>
        <dbReference type="Google" id="ProtNLM"/>
    </source>
</evidence>
<evidence type="ECO:0000256" key="1">
    <source>
        <dbReference type="ARBA" id="ARBA00022679"/>
    </source>
</evidence>
<reference evidence="3" key="1">
    <citation type="submission" date="2018-05" db="EMBL/GenBank/DDBJ databases">
        <authorList>
            <person name="Lanie J.A."/>
            <person name="Ng W.-L."/>
            <person name="Kazmierczak K.M."/>
            <person name="Andrzejewski T.M."/>
            <person name="Davidsen T.M."/>
            <person name="Wayne K.J."/>
            <person name="Tettelin H."/>
            <person name="Glass J.I."/>
            <person name="Rusch D."/>
            <person name="Podicherti R."/>
            <person name="Tsui H.-C.T."/>
            <person name="Winkler M.E."/>
        </authorList>
    </citation>
    <scope>NUCLEOTIDE SEQUENCE</scope>
</reference>
<dbReference type="PANTHER" id="PTHR48207:SF3">
    <property type="entry name" value="SUCCINATE--HYDROXYMETHYLGLUTARATE COA-TRANSFERASE"/>
    <property type="match status" value="1"/>
</dbReference>
<sequence>VADHGANVYKGSLSDRKDLSIGYGPHWKDGSNKDPGAIYHYLNYNKLPIPQAKNSDGFASVLHLVSDLDVMVEDFSDDERSKADISTIISALPTTAITCSITPFGKENPWSSRPYSDLTMQALTGYCSVNGNPGQMPLKEPGTESQFMAGANAFVGLVSALVRRDISGTGQSVDISILKTMLSSYGPYLLGALHTQDPRSQQEQGLHFGLVPCKDGYVTMSVRHEPTWEHLWIFFEDPDFANDPRYDTAAKRRASESELAEILLPRLSQYTKKELFEGLSPLRILVGEAQSMEDIFKDKHLMERGALFDYSDGFKMPSSPVKLSETPTQFRNRAPDPKDCLITGGNVPAAKSKKRSYESTTSSGPLSGLKATVLTQAWAGAYCTQLLADLGMDVVQVESVTRIDPWRGGFPPRLNGLYPDKDPGLRPWDRNALFNGVNRNKKGITLDLNDHQCKSALIDLVSSSDLFVENFSGRVIGNLGLDYESLKKINENLVMVRMPTYGTYGPYSSFAGNGGTTEPASGMSYLMGYEGGPPLNSGIMHTDA</sequence>
<dbReference type="InterPro" id="IPR044855">
    <property type="entry name" value="CoA-Trfase_III_dom3_sf"/>
</dbReference>
<dbReference type="SUPFAM" id="SSF89796">
    <property type="entry name" value="CoA-transferase family III (CaiB/BaiF)"/>
    <property type="match status" value="2"/>
</dbReference>
<dbReference type="EMBL" id="UINC01046739">
    <property type="protein sequence ID" value="SVB55134.1"/>
    <property type="molecule type" value="Genomic_DNA"/>
</dbReference>
<evidence type="ECO:0000313" key="3">
    <source>
        <dbReference type="EMBL" id="SVB55134.1"/>
    </source>
</evidence>
<dbReference type="Gene3D" id="3.30.1540.10">
    <property type="entry name" value="formyl-coa transferase, domain 3"/>
    <property type="match status" value="1"/>
</dbReference>
<dbReference type="InterPro" id="IPR003673">
    <property type="entry name" value="CoA-Trfase_fam_III"/>
</dbReference>